<reference evidence="1 2" key="1">
    <citation type="submission" date="2024-02" db="EMBL/GenBank/DDBJ databases">
        <authorList>
            <person name="Daric V."/>
            <person name="Darras S."/>
        </authorList>
    </citation>
    <scope>NUCLEOTIDE SEQUENCE [LARGE SCALE GENOMIC DNA]</scope>
</reference>
<organism evidence="1 2">
    <name type="scientific">Clavelina lepadiformis</name>
    <name type="common">Light-bulb sea squirt</name>
    <name type="synonym">Ascidia lepadiformis</name>
    <dbReference type="NCBI Taxonomy" id="159417"/>
    <lineage>
        <taxon>Eukaryota</taxon>
        <taxon>Metazoa</taxon>
        <taxon>Chordata</taxon>
        <taxon>Tunicata</taxon>
        <taxon>Ascidiacea</taxon>
        <taxon>Aplousobranchia</taxon>
        <taxon>Clavelinidae</taxon>
        <taxon>Clavelina</taxon>
    </lineage>
</organism>
<protein>
    <submittedName>
        <fullName evidence="1">Uncharacterized protein</fullName>
    </submittedName>
</protein>
<keyword evidence="2" id="KW-1185">Reference proteome</keyword>
<dbReference type="EMBL" id="CAWYQH010000163">
    <property type="protein sequence ID" value="CAK8697258.1"/>
    <property type="molecule type" value="Genomic_DNA"/>
</dbReference>
<dbReference type="Proteomes" id="UP001642483">
    <property type="component" value="Unassembled WGS sequence"/>
</dbReference>
<accession>A0ABP0H171</accession>
<sequence length="88" mass="9931">MMDAQASHKRRVSINNWISDVLNENSVVSQDYVKSTSMDMLNDKPDRRVSIATQNACETIIYDIDEPTTSISSSDVIRFTENITTNDS</sequence>
<name>A0ABP0H171_CLALP</name>
<proteinExistence type="predicted"/>
<comment type="caution">
    <text evidence="1">The sequence shown here is derived from an EMBL/GenBank/DDBJ whole genome shotgun (WGS) entry which is preliminary data.</text>
</comment>
<evidence type="ECO:0000313" key="1">
    <source>
        <dbReference type="EMBL" id="CAK8697258.1"/>
    </source>
</evidence>
<gene>
    <name evidence="1" type="ORF">CVLEPA_LOCUS30519</name>
</gene>
<evidence type="ECO:0000313" key="2">
    <source>
        <dbReference type="Proteomes" id="UP001642483"/>
    </source>
</evidence>